<comment type="subunit">
    <text evidence="1">Component of the Mediator complex.</text>
</comment>
<feature type="region of interest" description="Disordered" evidence="2">
    <location>
        <begin position="164"/>
        <end position="199"/>
    </location>
</feature>
<keyword evidence="1" id="KW-0539">Nucleus</keyword>
<keyword evidence="4" id="KW-1185">Reference proteome</keyword>
<accession>A0AAD9I6R0</accession>
<keyword evidence="1" id="KW-0804">Transcription</keyword>
<dbReference type="Gene3D" id="2.40.320.10">
    <property type="entry name" value="Hypothetical Protein Pfu-838710-001"/>
    <property type="match status" value="1"/>
</dbReference>
<evidence type="ECO:0000313" key="3">
    <source>
        <dbReference type="EMBL" id="KAK2071620.1"/>
    </source>
</evidence>
<dbReference type="EMBL" id="JAQQPM010000005">
    <property type="protein sequence ID" value="KAK2071620.1"/>
    <property type="molecule type" value="Genomic_DNA"/>
</dbReference>
<reference evidence="3" key="1">
    <citation type="journal article" date="2023" name="Mol. Plant Microbe Interact.">
        <title>Elucidating the Obligate Nature and Biological Capacity of an Invasive Fungal Corn Pathogen.</title>
        <authorList>
            <person name="MacCready J.S."/>
            <person name="Roggenkamp E.M."/>
            <person name="Gdanetz K."/>
            <person name="Chilvers M.I."/>
        </authorList>
    </citation>
    <scope>NUCLEOTIDE SEQUENCE</scope>
    <source>
        <strain evidence="3">PM02</strain>
    </source>
</reference>
<comment type="caution">
    <text evidence="3">The sequence shown here is derived from an EMBL/GenBank/DDBJ whole genome shotgun (WGS) entry which is preliminary data.</text>
</comment>
<comment type="subcellular location">
    <subcellularLocation>
        <location evidence="1">Nucleus</location>
    </subcellularLocation>
</comment>
<keyword evidence="1" id="KW-0010">Activator</keyword>
<sequence>MHEFFITAVVEDKDVVCARSVLRGVSECAERHLFYRVVYYTSPVGGLAQVRSLIKGPNGKLWAELHGILAKQSYIVQVRYPVEPQALRNKQEKDSLAGRTGVLVFNDLPEPNRDAIHVLRKILDIEQPDLERILRENKFTRETEMLEESYSWPVEADYTAYLTAQRQHPRDRVSQSRPASLPRDPPPQDPSEEESESAYPDLSEFAVFYPWLLNMRTYSDGATPEEIQHAFGLLNMARETFRGVFDFRHFDRLEATGEAPAGELSFDAQQLNVPRRQYGYHNPV</sequence>
<organism evidence="3 4">
    <name type="scientific">Phyllachora maydis</name>
    <dbReference type="NCBI Taxonomy" id="1825666"/>
    <lineage>
        <taxon>Eukaryota</taxon>
        <taxon>Fungi</taxon>
        <taxon>Dikarya</taxon>
        <taxon>Ascomycota</taxon>
        <taxon>Pezizomycotina</taxon>
        <taxon>Sordariomycetes</taxon>
        <taxon>Sordariomycetidae</taxon>
        <taxon>Phyllachorales</taxon>
        <taxon>Phyllachoraceae</taxon>
        <taxon>Phyllachora</taxon>
    </lineage>
</organism>
<gene>
    <name evidence="1" type="primary">MED18</name>
    <name evidence="3" type="ORF">P8C59_006028</name>
</gene>
<dbReference type="AlphaFoldDB" id="A0AAD9I6R0"/>
<name>A0AAD9I6R0_9PEZI</name>
<evidence type="ECO:0000256" key="2">
    <source>
        <dbReference type="SAM" id="MobiDB-lite"/>
    </source>
</evidence>
<dbReference type="GO" id="GO:0003712">
    <property type="term" value="F:transcription coregulator activity"/>
    <property type="evidence" value="ECO:0007669"/>
    <property type="project" value="InterPro"/>
</dbReference>
<comment type="similarity">
    <text evidence="1">Belongs to the Mediator complex subunit 18 family.</text>
</comment>
<protein>
    <recommendedName>
        <fullName evidence="1">Mediator of RNA polymerase II transcription subunit 18</fullName>
    </recommendedName>
    <alternativeName>
        <fullName evidence="1">Mediator complex subunit 18</fullName>
    </alternativeName>
</protein>
<evidence type="ECO:0000313" key="4">
    <source>
        <dbReference type="Proteomes" id="UP001217918"/>
    </source>
</evidence>
<dbReference type="GO" id="GO:0016592">
    <property type="term" value="C:mediator complex"/>
    <property type="evidence" value="ECO:0007669"/>
    <property type="project" value="InterPro"/>
</dbReference>
<evidence type="ECO:0000256" key="1">
    <source>
        <dbReference type="RuleBase" id="RU364150"/>
    </source>
</evidence>
<proteinExistence type="inferred from homology"/>
<keyword evidence="1" id="KW-0805">Transcription regulation</keyword>
<dbReference type="InterPro" id="IPR019095">
    <property type="entry name" value="Mediator_Med18"/>
</dbReference>
<dbReference type="Proteomes" id="UP001217918">
    <property type="component" value="Unassembled WGS sequence"/>
</dbReference>
<dbReference type="Pfam" id="PF09637">
    <property type="entry name" value="Med18"/>
    <property type="match status" value="1"/>
</dbReference>
<comment type="function">
    <text evidence="1">Component of the Mediator complex, a coactivator involved in the regulated transcription of nearly all RNA polymerase II-dependent genes. Mediator functions as a bridge to convey information from gene-specific regulatory proteins to the basal RNA polymerase II transcription machinery. Mediator is recruited to promoters by direct interactions with regulatory proteins and serves as a scaffold for the assembly of a functional preinitiation complex with RNA polymerase II and the general transcription factors.</text>
</comment>
<dbReference type="GO" id="GO:0006357">
    <property type="term" value="P:regulation of transcription by RNA polymerase II"/>
    <property type="evidence" value="ECO:0007669"/>
    <property type="project" value="InterPro"/>
</dbReference>